<organism evidence="1 2">
    <name type="scientific">Neoasaia chiangmaiensis</name>
    <dbReference type="NCBI Taxonomy" id="320497"/>
    <lineage>
        <taxon>Bacteria</taxon>
        <taxon>Pseudomonadati</taxon>
        <taxon>Pseudomonadota</taxon>
        <taxon>Alphaproteobacteria</taxon>
        <taxon>Acetobacterales</taxon>
        <taxon>Acetobacteraceae</taxon>
        <taxon>Neoasaia</taxon>
    </lineage>
</organism>
<dbReference type="Proteomes" id="UP000188604">
    <property type="component" value="Chromosome"/>
</dbReference>
<dbReference type="GO" id="GO:0009103">
    <property type="term" value="P:lipopolysaccharide biosynthetic process"/>
    <property type="evidence" value="ECO:0007669"/>
    <property type="project" value="TreeGrafter"/>
</dbReference>
<dbReference type="Gene3D" id="3.40.50.2000">
    <property type="entry name" value="Glycogen Phosphorylase B"/>
    <property type="match status" value="1"/>
</dbReference>
<dbReference type="PANTHER" id="PTHR46401">
    <property type="entry name" value="GLYCOSYLTRANSFERASE WBBK-RELATED"/>
    <property type="match status" value="1"/>
</dbReference>
<dbReference type="KEGG" id="nch:A0U93_10985"/>
<proteinExistence type="predicted"/>
<dbReference type="STRING" id="320497.A0U93_10985"/>
<dbReference type="AlphaFoldDB" id="A0A1U9KRV6"/>
<dbReference type="SUPFAM" id="SSF53756">
    <property type="entry name" value="UDP-Glycosyltransferase/glycogen phosphorylase"/>
    <property type="match status" value="1"/>
</dbReference>
<name>A0A1U9KRV6_9PROT</name>
<keyword evidence="2" id="KW-1185">Reference proteome</keyword>
<dbReference type="GO" id="GO:0016757">
    <property type="term" value="F:glycosyltransferase activity"/>
    <property type="evidence" value="ECO:0007669"/>
    <property type="project" value="InterPro"/>
</dbReference>
<reference evidence="1 2" key="1">
    <citation type="submission" date="2016-03" db="EMBL/GenBank/DDBJ databases">
        <title>Acetic acid bacteria sequencing.</title>
        <authorList>
            <person name="Brandt J."/>
            <person name="Jakob F."/>
            <person name="Vogel R.F."/>
        </authorList>
    </citation>
    <scope>NUCLEOTIDE SEQUENCE [LARGE SCALE GENOMIC DNA]</scope>
    <source>
        <strain evidence="1 2">NBRC 101099</strain>
    </source>
</reference>
<dbReference type="EMBL" id="CP014691">
    <property type="protein sequence ID" value="AQS88380.1"/>
    <property type="molecule type" value="Genomic_DNA"/>
</dbReference>
<dbReference type="InterPro" id="IPR001296">
    <property type="entry name" value="Glyco_trans_1"/>
</dbReference>
<evidence type="ECO:0000313" key="1">
    <source>
        <dbReference type="EMBL" id="AQS88380.1"/>
    </source>
</evidence>
<accession>A0A1U9KRV6</accession>
<dbReference type="Pfam" id="PF00534">
    <property type="entry name" value="Glycos_transf_1"/>
    <property type="match status" value="1"/>
</dbReference>
<sequence>MIRLHGGAGTDLDTVMKIAFLVQGLFEKSDSIGYDCVYEYQRVKNFFPDLPHDIRIFAERFDTGHYAGVPIEGLMAFHDWCRNNPDGTVIYHYCGAWREMDEFLVRRPARSVIRWHNNTSPWFYFSKEAYLVHTIEGFDNIVDIADKPNLSFWVNSSFTRDQFIALGGQASRSAVVFPASRYLEKADEGPAKARVFAPDGTINMLFVGRVVQHKGHKAIIAVARRVHETTGWPVTVRFAGREDDVKEDIAAFAQTIDGVETIFCGEVSEAALEELYRISDVFLCLSEHEGFGLPVFEAMRCGLPTVVWSTTALRELMVDHPFGFHLYDLNMFAAAVVSLRDDKVYRAVLDAQRHVLATYTAAIVDGQIRDALSALENLNAHDVYASLPTTLRAMPQLAAAVAGQMQKALSHPTETKAIERDSGYNLFSRYDIETFRMLFDRADRLRFAPFENIGSGGGYRIAARDFRHKGGEVEDGCLSFPWGHYPKGHLIFGPYIELPPAHYVATFDLSVRMEGGRTIEVDVASVRHGTLARRKITLRKLDASPPSVAFEAKEAGDTYEFRVKFPQGCNGELTFRGVSLGQGA</sequence>
<dbReference type="PANTHER" id="PTHR46401:SF2">
    <property type="entry name" value="GLYCOSYLTRANSFERASE WBBK-RELATED"/>
    <property type="match status" value="1"/>
</dbReference>
<dbReference type="OrthoDB" id="7263484at2"/>
<gene>
    <name evidence="1" type="ORF">A0U93_10985</name>
</gene>
<evidence type="ECO:0000313" key="2">
    <source>
        <dbReference type="Proteomes" id="UP000188604"/>
    </source>
</evidence>
<protein>
    <submittedName>
        <fullName evidence="1">Uncharacterized protein</fullName>
    </submittedName>
</protein>
<dbReference type="CDD" id="cd03801">
    <property type="entry name" value="GT4_PimA-like"/>
    <property type="match status" value="1"/>
</dbReference>